<dbReference type="PANTHER" id="PTHR48228:SF5">
    <property type="entry name" value="ALPHA-METHYLACYL-COA RACEMASE"/>
    <property type="match status" value="1"/>
</dbReference>
<evidence type="ECO:0000313" key="2">
    <source>
        <dbReference type="EMBL" id="QEZ48962.1"/>
    </source>
</evidence>
<accession>A0A5P3VU50</accession>
<gene>
    <name evidence="2" type="ORF">D2917_32395</name>
</gene>
<dbReference type="PANTHER" id="PTHR48228">
    <property type="entry name" value="SUCCINYL-COA--D-CITRAMALATE COA-TRANSFERASE"/>
    <property type="match status" value="1"/>
</dbReference>
<dbReference type="EMBL" id="CP032520">
    <property type="protein sequence ID" value="QEZ48962.1"/>
    <property type="molecule type" value="Genomic_DNA"/>
</dbReference>
<feature type="region of interest" description="Disordered" evidence="1">
    <location>
        <begin position="335"/>
        <end position="357"/>
    </location>
</feature>
<keyword evidence="2" id="KW-0614">Plasmid</keyword>
<dbReference type="InterPro" id="IPR044855">
    <property type="entry name" value="CoA-Trfase_III_dom3_sf"/>
</dbReference>
<name>A0A5P3VU50_9BURK</name>
<reference evidence="2 3" key="1">
    <citation type="submission" date="2018-09" db="EMBL/GenBank/DDBJ databases">
        <title>Complete genome sequence of Cupriavidus oxalaticus T2, a bacterium capable of phenol tolerance and degradation.</title>
        <authorList>
            <person name="Yan J."/>
        </authorList>
    </citation>
    <scope>NUCLEOTIDE SEQUENCE [LARGE SCALE GENOMIC DNA]</scope>
    <source>
        <strain evidence="2 3">T2</strain>
        <plasmid evidence="2 3">unnamed1</plasmid>
    </source>
</reference>
<evidence type="ECO:0000313" key="3">
    <source>
        <dbReference type="Proteomes" id="UP000325743"/>
    </source>
</evidence>
<dbReference type="RefSeq" id="WP_151073196.1">
    <property type="nucleotide sequence ID" value="NZ_CP032520.1"/>
</dbReference>
<keyword evidence="2" id="KW-0808">Transferase</keyword>
<dbReference type="InterPro" id="IPR050509">
    <property type="entry name" value="CoA-transferase_III"/>
</dbReference>
<dbReference type="InterPro" id="IPR003673">
    <property type="entry name" value="CoA-Trfase_fam_III"/>
</dbReference>
<protein>
    <submittedName>
        <fullName evidence="2">CoA transferase</fullName>
    </submittedName>
</protein>
<dbReference type="Pfam" id="PF02515">
    <property type="entry name" value="CoA_transf_3"/>
    <property type="match status" value="1"/>
</dbReference>
<dbReference type="Proteomes" id="UP000325743">
    <property type="component" value="Plasmid unnamed1"/>
</dbReference>
<dbReference type="InterPro" id="IPR023606">
    <property type="entry name" value="CoA-Trfase_III_dom_1_sf"/>
</dbReference>
<geneLocation type="plasmid" evidence="2">
    <name>unnamed1</name>
</geneLocation>
<sequence length="381" mass="40131">MGPLAGVKIVELAGIGPGPMSAMLLADMGATVLRIERQGTVDLGIKRPLKYNLLMRNRKAIALDLKDRAAIELVLELVGQADALIEGFRPGVTERLGIGPDVCMKRNPKLVYGRVTGWGQTGPLAQGAGHDINYVSISGALNAIGRKDQPPSVPLALVGDFGGGATFLTMGLLAAIIEARTSGKGQVVDAAIVDGAIALSTAFYGLHAGGLWHPERGSNVLDSGAPFYDVYRCKDGGYISIGPIEARFYVDLVRRLGLDPAELGDQNDTASWPQAKEAFARAFLTRGRDEWCAELEGTDVCFAPVLSFDEAPQHPHLQARGSFVKVDGVVQPAPAPRFSRTPSAMPTAPEAGSPEAAGRALDSWLGPDAVAGWKARGIFGG</sequence>
<dbReference type="AlphaFoldDB" id="A0A5P3VU50"/>
<dbReference type="Gene3D" id="3.30.1540.10">
    <property type="entry name" value="formyl-coa transferase, domain 3"/>
    <property type="match status" value="1"/>
</dbReference>
<dbReference type="Gene3D" id="3.40.50.10540">
    <property type="entry name" value="Crotonobetainyl-coa:carnitine coa-transferase, domain 1"/>
    <property type="match status" value="1"/>
</dbReference>
<evidence type="ECO:0000256" key="1">
    <source>
        <dbReference type="SAM" id="MobiDB-lite"/>
    </source>
</evidence>
<dbReference type="SUPFAM" id="SSF89796">
    <property type="entry name" value="CoA-transferase family III (CaiB/BaiF)"/>
    <property type="match status" value="1"/>
</dbReference>
<dbReference type="GO" id="GO:0016740">
    <property type="term" value="F:transferase activity"/>
    <property type="evidence" value="ECO:0007669"/>
    <property type="project" value="UniProtKB-KW"/>
</dbReference>
<organism evidence="2 3">
    <name type="scientific">Cupriavidus oxalaticus</name>
    <dbReference type="NCBI Taxonomy" id="96344"/>
    <lineage>
        <taxon>Bacteria</taxon>
        <taxon>Pseudomonadati</taxon>
        <taxon>Pseudomonadota</taxon>
        <taxon>Betaproteobacteria</taxon>
        <taxon>Burkholderiales</taxon>
        <taxon>Burkholderiaceae</taxon>
        <taxon>Cupriavidus</taxon>
    </lineage>
</organism>
<proteinExistence type="predicted"/>